<name>A0ABN9RD16_9DINO</name>
<keyword evidence="2" id="KW-1185">Reference proteome</keyword>
<comment type="caution">
    <text evidence="1">The sequence shown here is derived from an EMBL/GenBank/DDBJ whole genome shotgun (WGS) entry which is preliminary data.</text>
</comment>
<sequence>MASLKLRVPGDNVPVFSIYAPHNGKPYEERFNFYSELSSFLSSASGNGPK</sequence>
<dbReference type="EMBL" id="CAUYUJ010005921">
    <property type="protein sequence ID" value="CAK0815475.1"/>
    <property type="molecule type" value="Genomic_DNA"/>
</dbReference>
<reference evidence="1" key="1">
    <citation type="submission" date="2023-10" db="EMBL/GenBank/DDBJ databases">
        <authorList>
            <person name="Chen Y."/>
            <person name="Shah S."/>
            <person name="Dougan E. K."/>
            <person name="Thang M."/>
            <person name="Chan C."/>
        </authorList>
    </citation>
    <scope>NUCLEOTIDE SEQUENCE [LARGE SCALE GENOMIC DNA]</scope>
</reference>
<protein>
    <submittedName>
        <fullName evidence="1">Uncharacterized protein</fullName>
    </submittedName>
</protein>
<dbReference type="Proteomes" id="UP001189429">
    <property type="component" value="Unassembled WGS sequence"/>
</dbReference>
<evidence type="ECO:0000313" key="1">
    <source>
        <dbReference type="EMBL" id="CAK0815475.1"/>
    </source>
</evidence>
<feature type="non-terminal residue" evidence="1">
    <location>
        <position position="50"/>
    </location>
</feature>
<proteinExistence type="predicted"/>
<gene>
    <name evidence="1" type="ORF">PCOR1329_LOCUS18753</name>
</gene>
<evidence type="ECO:0000313" key="2">
    <source>
        <dbReference type="Proteomes" id="UP001189429"/>
    </source>
</evidence>
<accession>A0ABN9RD16</accession>
<organism evidence="1 2">
    <name type="scientific">Prorocentrum cordatum</name>
    <dbReference type="NCBI Taxonomy" id="2364126"/>
    <lineage>
        <taxon>Eukaryota</taxon>
        <taxon>Sar</taxon>
        <taxon>Alveolata</taxon>
        <taxon>Dinophyceae</taxon>
        <taxon>Prorocentrales</taxon>
        <taxon>Prorocentraceae</taxon>
        <taxon>Prorocentrum</taxon>
    </lineage>
</organism>